<dbReference type="Gene3D" id="3.40.390.10">
    <property type="entry name" value="Collagenase (Catalytic Domain)"/>
    <property type="match status" value="1"/>
</dbReference>
<dbReference type="InterPro" id="IPR024079">
    <property type="entry name" value="MetalloPept_cat_dom_sf"/>
</dbReference>
<evidence type="ECO:0000259" key="4">
    <source>
        <dbReference type="Pfam" id="PF18962"/>
    </source>
</evidence>
<protein>
    <recommendedName>
        <fullName evidence="8">Secreted protein (Por secretion system target)</fullName>
    </recommendedName>
</protein>
<proteinExistence type="predicted"/>
<evidence type="ECO:0000259" key="5">
    <source>
        <dbReference type="Pfam" id="PF20009"/>
    </source>
</evidence>
<accession>A0A840KI29</accession>
<feature type="domain" description="Secretion system C-terminal sorting" evidence="4">
    <location>
        <begin position="538"/>
        <end position="612"/>
    </location>
</feature>
<feature type="domain" description="GEVED" evidence="5">
    <location>
        <begin position="437"/>
        <end position="519"/>
    </location>
</feature>
<evidence type="ECO:0000259" key="3">
    <source>
        <dbReference type="Pfam" id="PF05572"/>
    </source>
</evidence>
<gene>
    <name evidence="6" type="ORF">HNP38_002984</name>
</gene>
<dbReference type="Pfam" id="PF05572">
    <property type="entry name" value="Peptidase_M43"/>
    <property type="match status" value="1"/>
</dbReference>
<dbReference type="InterPro" id="IPR026444">
    <property type="entry name" value="Secre_tail"/>
</dbReference>
<evidence type="ECO:0000256" key="2">
    <source>
        <dbReference type="SAM" id="SignalP"/>
    </source>
</evidence>
<sequence>MKKTFLYGLLLFSFSLTAQHKICAFDEIQQKEEVQNPLFKRARGDFQALSQKFNLKKLIENKAASLVNGVYEIPIVVHVIHPTGAAVGSTYNRSDAQIQAWIDRANQMFAGTYAYPSPPSDIGTSAVIPVRLVLAKRSPACVTTTGIVRYDGGSLTGYNTYGVRQQTANGATTTQVKSIAPHWPEDTYFNIYVVSMFDGVPNYGLMGWAGLPANSNTSFESFMKSQVVTLANDTTLAHELGHTMGLLHTFGSANSNGGACPTQSAPPNCSTDDDQVCDTERGESLLNVFPAPSNADLNVCTGANYQGVQYNMMNYTNSSALKFTQGQSDKTQTLFMWLRSSLTTSLGATVLPTTTVGTPIAATCNPPGVTNAGNYLVGPVSVKVGTIDNFSAGAWSGAPAYYVDYTLKACSMNVHTQLLVNQSQNIQIKIFDNDQSIRAWIDYNNNGSFDASELIASGNSVVTDPVTGYATLSANFTPPATAVLNTPLRMRVLADYVDPATITPCGQLNYGQVEDYAVTIVTALGTNDVNVDNDDMVIYPNPVTSGDKVFIKAKNGKNLKVTISDMSGRLVASPSLTQEGNDTYRINQQLKAGVYMIQMSNGKESKTSKLIIK</sequence>
<dbReference type="AlphaFoldDB" id="A0A840KI29"/>
<evidence type="ECO:0000313" key="7">
    <source>
        <dbReference type="Proteomes" id="UP000592180"/>
    </source>
</evidence>
<organism evidence="6 7">
    <name type="scientific">Chryseobacterium defluvii</name>
    <dbReference type="NCBI Taxonomy" id="160396"/>
    <lineage>
        <taxon>Bacteria</taxon>
        <taxon>Pseudomonadati</taxon>
        <taxon>Bacteroidota</taxon>
        <taxon>Flavobacteriia</taxon>
        <taxon>Flavobacteriales</taxon>
        <taxon>Weeksellaceae</taxon>
        <taxon>Chryseobacterium group</taxon>
        <taxon>Chryseobacterium</taxon>
    </lineage>
</organism>
<dbReference type="Proteomes" id="UP000592180">
    <property type="component" value="Unassembled WGS sequence"/>
</dbReference>
<evidence type="ECO:0000256" key="1">
    <source>
        <dbReference type="ARBA" id="ARBA00022729"/>
    </source>
</evidence>
<dbReference type="EMBL" id="JACHLE010000004">
    <property type="protein sequence ID" value="MBB4807678.1"/>
    <property type="molecule type" value="Genomic_DNA"/>
</dbReference>
<comment type="caution">
    <text evidence="6">The sequence shown here is derived from an EMBL/GenBank/DDBJ whole genome shotgun (WGS) entry which is preliminary data.</text>
</comment>
<dbReference type="Pfam" id="PF18962">
    <property type="entry name" value="Por_Secre_tail"/>
    <property type="match status" value="1"/>
</dbReference>
<dbReference type="NCBIfam" id="TIGR04183">
    <property type="entry name" value="Por_Secre_tail"/>
    <property type="match status" value="1"/>
</dbReference>
<dbReference type="InterPro" id="IPR008754">
    <property type="entry name" value="Peptidase_M43"/>
</dbReference>
<dbReference type="SUPFAM" id="SSF55486">
    <property type="entry name" value="Metalloproteases ('zincins'), catalytic domain"/>
    <property type="match status" value="1"/>
</dbReference>
<name>A0A840KI29_9FLAO</name>
<evidence type="ECO:0000313" key="6">
    <source>
        <dbReference type="EMBL" id="MBB4807678.1"/>
    </source>
</evidence>
<feature type="signal peptide" evidence="2">
    <location>
        <begin position="1"/>
        <end position="18"/>
    </location>
</feature>
<dbReference type="RefSeq" id="WP_184190799.1">
    <property type="nucleotide sequence ID" value="NZ_JACHLE010000004.1"/>
</dbReference>
<keyword evidence="7" id="KW-1185">Reference proteome</keyword>
<reference evidence="6 7" key="1">
    <citation type="submission" date="2020-08" db="EMBL/GenBank/DDBJ databases">
        <title>Functional genomics of gut bacteria from endangered species of beetles.</title>
        <authorList>
            <person name="Carlos-Shanley C."/>
        </authorList>
    </citation>
    <scope>NUCLEOTIDE SEQUENCE [LARGE SCALE GENOMIC DNA]</scope>
    <source>
        <strain evidence="6 7">S00151</strain>
    </source>
</reference>
<dbReference type="InterPro" id="IPR045474">
    <property type="entry name" value="GEVED"/>
</dbReference>
<feature type="chain" id="PRO_5032759765" description="Secreted protein (Por secretion system target)" evidence="2">
    <location>
        <begin position="19"/>
        <end position="613"/>
    </location>
</feature>
<dbReference type="GO" id="GO:0008237">
    <property type="term" value="F:metallopeptidase activity"/>
    <property type="evidence" value="ECO:0007669"/>
    <property type="project" value="InterPro"/>
</dbReference>
<feature type="domain" description="Peptidase M43 pregnancy-associated plasma-A" evidence="3">
    <location>
        <begin position="180"/>
        <end position="332"/>
    </location>
</feature>
<evidence type="ECO:0008006" key="8">
    <source>
        <dbReference type="Google" id="ProtNLM"/>
    </source>
</evidence>
<keyword evidence="1 2" id="KW-0732">Signal</keyword>
<dbReference type="Pfam" id="PF20009">
    <property type="entry name" value="GEVED"/>
    <property type="match status" value="1"/>
</dbReference>